<evidence type="ECO:0000313" key="2">
    <source>
        <dbReference type="Proteomes" id="UP001180020"/>
    </source>
</evidence>
<protein>
    <submittedName>
        <fullName evidence="1">Uncharacterized protein</fullName>
    </submittedName>
</protein>
<proteinExistence type="predicted"/>
<comment type="caution">
    <text evidence="1">The sequence shown here is derived from an EMBL/GenBank/DDBJ whole genome shotgun (WGS) entry which is preliminary data.</text>
</comment>
<name>A0AAV9DWA5_ACOCL</name>
<dbReference type="EMBL" id="JAUJYO010000010">
    <property type="protein sequence ID" value="KAK1305946.1"/>
    <property type="molecule type" value="Genomic_DNA"/>
</dbReference>
<reference evidence="1" key="2">
    <citation type="submission" date="2023-06" db="EMBL/GenBank/DDBJ databases">
        <authorList>
            <person name="Ma L."/>
            <person name="Liu K.-W."/>
            <person name="Li Z."/>
            <person name="Hsiao Y.-Y."/>
            <person name="Qi Y."/>
            <person name="Fu T."/>
            <person name="Tang G."/>
            <person name="Zhang D."/>
            <person name="Sun W.-H."/>
            <person name="Liu D.-K."/>
            <person name="Li Y."/>
            <person name="Chen G.-Z."/>
            <person name="Liu X.-D."/>
            <person name="Liao X.-Y."/>
            <person name="Jiang Y.-T."/>
            <person name="Yu X."/>
            <person name="Hao Y."/>
            <person name="Huang J."/>
            <person name="Zhao X.-W."/>
            <person name="Ke S."/>
            <person name="Chen Y.-Y."/>
            <person name="Wu W.-L."/>
            <person name="Hsu J.-L."/>
            <person name="Lin Y.-F."/>
            <person name="Huang M.-D."/>
            <person name="Li C.-Y."/>
            <person name="Huang L."/>
            <person name="Wang Z.-W."/>
            <person name="Zhao X."/>
            <person name="Zhong W.-Y."/>
            <person name="Peng D.-H."/>
            <person name="Ahmad S."/>
            <person name="Lan S."/>
            <person name="Zhang J.-S."/>
            <person name="Tsai W.-C."/>
            <person name="Van De Peer Y."/>
            <person name="Liu Z.-J."/>
        </authorList>
    </citation>
    <scope>NUCLEOTIDE SEQUENCE</scope>
    <source>
        <strain evidence="1">CP</strain>
        <tissue evidence="1">Leaves</tissue>
    </source>
</reference>
<sequence>MKEMSVDALSIVQKWSLGRLYRRMVEVPNGNFFGTHLVRCGHCLGDFDITITELHVDSRSSDYQPGIQHPRRNTDFLQLTIDS</sequence>
<reference evidence="1" key="1">
    <citation type="journal article" date="2023" name="Nat. Commun.">
        <title>Diploid and tetraploid genomes of Acorus and the evolution of monocots.</title>
        <authorList>
            <person name="Ma L."/>
            <person name="Liu K.W."/>
            <person name="Li Z."/>
            <person name="Hsiao Y.Y."/>
            <person name="Qi Y."/>
            <person name="Fu T."/>
            <person name="Tang G.D."/>
            <person name="Zhang D."/>
            <person name="Sun W.H."/>
            <person name="Liu D.K."/>
            <person name="Li Y."/>
            <person name="Chen G.Z."/>
            <person name="Liu X.D."/>
            <person name="Liao X.Y."/>
            <person name="Jiang Y.T."/>
            <person name="Yu X."/>
            <person name="Hao Y."/>
            <person name="Huang J."/>
            <person name="Zhao X.W."/>
            <person name="Ke S."/>
            <person name="Chen Y.Y."/>
            <person name="Wu W.L."/>
            <person name="Hsu J.L."/>
            <person name="Lin Y.F."/>
            <person name="Huang M.D."/>
            <person name="Li C.Y."/>
            <person name="Huang L."/>
            <person name="Wang Z.W."/>
            <person name="Zhao X."/>
            <person name="Zhong W.Y."/>
            <person name="Peng D.H."/>
            <person name="Ahmad S."/>
            <person name="Lan S."/>
            <person name="Zhang J.S."/>
            <person name="Tsai W.C."/>
            <person name="Van de Peer Y."/>
            <person name="Liu Z.J."/>
        </authorList>
    </citation>
    <scope>NUCLEOTIDE SEQUENCE</scope>
    <source>
        <strain evidence="1">CP</strain>
    </source>
</reference>
<dbReference type="AlphaFoldDB" id="A0AAV9DWA5"/>
<dbReference type="Proteomes" id="UP001180020">
    <property type="component" value="Unassembled WGS sequence"/>
</dbReference>
<organism evidence="1 2">
    <name type="scientific">Acorus calamus</name>
    <name type="common">Sweet flag</name>
    <dbReference type="NCBI Taxonomy" id="4465"/>
    <lineage>
        <taxon>Eukaryota</taxon>
        <taxon>Viridiplantae</taxon>
        <taxon>Streptophyta</taxon>
        <taxon>Embryophyta</taxon>
        <taxon>Tracheophyta</taxon>
        <taxon>Spermatophyta</taxon>
        <taxon>Magnoliopsida</taxon>
        <taxon>Liliopsida</taxon>
        <taxon>Acoraceae</taxon>
        <taxon>Acorus</taxon>
    </lineage>
</organism>
<evidence type="ECO:0000313" key="1">
    <source>
        <dbReference type="EMBL" id="KAK1305946.1"/>
    </source>
</evidence>
<keyword evidence="2" id="KW-1185">Reference proteome</keyword>
<gene>
    <name evidence="1" type="ORF">QJS10_CPA10g01733</name>
</gene>
<accession>A0AAV9DWA5</accession>